<dbReference type="AlphaFoldDB" id="A0A517ZXR6"/>
<evidence type="ECO:0000256" key="7">
    <source>
        <dbReference type="SAM" id="Phobius"/>
    </source>
</evidence>
<keyword evidence="10" id="KW-1185">Reference proteome</keyword>
<protein>
    <submittedName>
        <fullName evidence="9">Cytochrome b6-f complex iron-sulfur subunit</fullName>
    </submittedName>
</protein>
<keyword evidence="5" id="KW-1015">Disulfide bond</keyword>
<keyword evidence="7" id="KW-0472">Membrane</keyword>
<keyword evidence="3" id="KW-0408">Iron</keyword>
<proteinExistence type="predicted"/>
<dbReference type="SUPFAM" id="SSF50022">
    <property type="entry name" value="ISP domain"/>
    <property type="match status" value="1"/>
</dbReference>
<dbReference type="PRINTS" id="PR00162">
    <property type="entry name" value="RIESKE"/>
</dbReference>
<evidence type="ECO:0000256" key="1">
    <source>
        <dbReference type="ARBA" id="ARBA00022714"/>
    </source>
</evidence>
<name>A0A517ZXR6_9PLAN</name>
<comment type="cofactor">
    <cofactor evidence="6">
        <name>[2Fe-2S] cluster</name>
        <dbReference type="ChEBI" id="CHEBI:190135"/>
    </cofactor>
</comment>
<dbReference type="PANTHER" id="PTHR10134">
    <property type="entry name" value="CYTOCHROME B-C1 COMPLEX SUBUNIT RIESKE, MITOCHONDRIAL"/>
    <property type="match status" value="1"/>
</dbReference>
<evidence type="ECO:0000256" key="6">
    <source>
        <dbReference type="ARBA" id="ARBA00034078"/>
    </source>
</evidence>
<evidence type="ECO:0000256" key="2">
    <source>
        <dbReference type="ARBA" id="ARBA00022723"/>
    </source>
</evidence>
<dbReference type="PROSITE" id="PS51296">
    <property type="entry name" value="RIESKE"/>
    <property type="match status" value="1"/>
</dbReference>
<dbReference type="GO" id="GO:0046872">
    <property type="term" value="F:metal ion binding"/>
    <property type="evidence" value="ECO:0007669"/>
    <property type="project" value="UniProtKB-KW"/>
</dbReference>
<dbReference type="GO" id="GO:0016020">
    <property type="term" value="C:membrane"/>
    <property type="evidence" value="ECO:0007669"/>
    <property type="project" value="InterPro"/>
</dbReference>
<dbReference type="Gene3D" id="2.102.10.10">
    <property type="entry name" value="Rieske [2Fe-2S] iron-sulphur domain"/>
    <property type="match status" value="1"/>
</dbReference>
<feature type="domain" description="Rieske" evidence="8">
    <location>
        <begin position="94"/>
        <end position="163"/>
    </location>
</feature>
<keyword evidence="2" id="KW-0479">Metal-binding</keyword>
<keyword evidence="7" id="KW-1133">Transmembrane helix</keyword>
<organism evidence="9 10">
    <name type="scientific">Symmachiella dynata</name>
    <dbReference type="NCBI Taxonomy" id="2527995"/>
    <lineage>
        <taxon>Bacteria</taxon>
        <taxon>Pseudomonadati</taxon>
        <taxon>Planctomycetota</taxon>
        <taxon>Planctomycetia</taxon>
        <taxon>Planctomycetales</taxon>
        <taxon>Planctomycetaceae</taxon>
        <taxon>Symmachiella</taxon>
    </lineage>
</organism>
<keyword evidence="4" id="KW-0411">Iron-sulfur</keyword>
<dbReference type="InterPro" id="IPR014349">
    <property type="entry name" value="Rieske_Fe-S_prot"/>
</dbReference>
<evidence type="ECO:0000313" key="10">
    <source>
        <dbReference type="Proteomes" id="UP000319383"/>
    </source>
</evidence>
<keyword evidence="7" id="KW-0812">Transmembrane</keyword>
<keyword evidence="1" id="KW-0001">2Fe-2S</keyword>
<evidence type="ECO:0000256" key="5">
    <source>
        <dbReference type="ARBA" id="ARBA00023157"/>
    </source>
</evidence>
<dbReference type="Pfam" id="PF00355">
    <property type="entry name" value="Rieske"/>
    <property type="match status" value="1"/>
</dbReference>
<dbReference type="Proteomes" id="UP000319383">
    <property type="component" value="Chromosome"/>
</dbReference>
<dbReference type="KEGG" id="sdyn:Mal52_57970"/>
<evidence type="ECO:0000256" key="4">
    <source>
        <dbReference type="ARBA" id="ARBA00023014"/>
    </source>
</evidence>
<dbReference type="EMBL" id="CP036276">
    <property type="protein sequence ID" value="QDU47269.1"/>
    <property type="molecule type" value="Genomic_DNA"/>
</dbReference>
<evidence type="ECO:0000259" key="8">
    <source>
        <dbReference type="PROSITE" id="PS51296"/>
    </source>
</evidence>
<dbReference type="InterPro" id="IPR005805">
    <property type="entry name" value="Rieske_Fe-S_prot_C"/>
</dbReference>
<accession>A0A517ZXR6</accession>
<dbReference type="InterPro" id="IPR017941">
    <property type="entry name" value="Rieske_2Fe-2S"/>
</dbReference>
<dbReference type="CDD" id="cd03467">
    <property type="entry name" value="Rieske"/>
    <property type="match status" value="1"/>
</dbReference>
<dbReference type="InterPro" id="IPR036922">
    <property type="entry name" value="Rieske_2Fe-2S_sf"/>
</dbReference>
<evidence type="ECO:0000256" key="3">
    <source>
        <dbReference type="ARBA" id="ARBA00023004"/>
    </source>
</evidence>
<dbReference type="GO" id="GO:0051537">
    <property type="term" value="F:2 iron, 2 sulfur cluster binding"/>
    <property type="evidence" value="ECO:0007669"/>
    <property type="project" value="UniProtKB-KW"/>
</dbReference>
<dbReference type="RefSeq" id="WP_197534505.1">
    <property type="nucleotide sequence ID" value="NZ_CP036276.1"/>
</dbReference>
<evidence type="ECO:0000313" key="9">
    <source>
        <dbReference type="EMBL" id="QDU47269.1"/>
    </source>
</evidence>
<feature type="transmembrane region" description="Helical" evidence="7">
    <location>
        <begin position="23"/>
        <end position="45"/>
    </location>
</feature>
<sequence>MNSQSGEPPTMETATTRRGFMEWFSWALLGLGSVAMAIPILGFFLGPILKPRADEWVDFGPLTDFPQNSTRLVDVLNPLRGANDGMTGKVAAYVRRIEGETFQIFSTHCTHLGCPVSWFKESGLYMCPCHGGVYYEDGGHASGPPPRGLYEFEHRVEKDRLMVKLGHLPTLQDPGSAHVSGKNS</sequence>
<gene>
    <name evidence="9" type="primary">petC_2</name>
    <name evidence="9" type="ORF">Mal52_57970</name>
</gene>
<reference evidence="9 10" key="1">
    <citation type="submission" date="2019-02" db="EMBL/GenBank/DDBJ databases">
        <title>Deep-cultivation of Planctomycetes and their phenomic and genomic characterization uncovers novel biology.</title>
        <authorList>
            <person name="Wiegand S."/>
            <person name="Jogler M."/>
            <person name="Boedeker C."/>
            <person name="Pinto D."/>
            <person name="Vollmers J."/>
            <person name="Rivas-Marin E."/>
            <person name="Kohn T."/>
            <person name="Peeters S.H."/>
            <person name="Heuer A."/>
            <person name="Rast P."/>
            <person name="Oberbeckmann S."/>
            <person name="Bunk B."/>
            <person name="Jeske O."/>
            <person name="Meyerdierks A."/>
            <person name="Storesund J.E."/>
            <person name="Kallscheuer N."/>
            <person name="Luecker S."/>
            <person name="Lage O.M."/>
            <person name="Pohl T."/>
            <person name="Merkel B.J."/>
            <person name="Hornburger P."/>
            <person name="Mueller R.-W."/>
            <person name="Bruemmer F."/>
            <person name="Labrenz M."/>
            <person name="Spormann A.M."/>
            <person name="Op den Camp H."/>
            <person name="Overmann J."/>
            <person name="Amann R."/>
            <person name="Jetten M.S.M."/>
            <person name="Mascher T."/>
            <person name="Medema M.H."/>
            <person name="Devos D.P."/>
            <person name="Kaster A.-K."/>
            <person name="Ovreas L."/>
            <person name="Rohde M."/>
            <person name="Galperin M.Y."/>
            <person name="Jogler C."/>
        </authorList>
    </citation>
    <scope>NUCLEOTIDE SEQUENCE [LARGE SCALE GENOMIC DNA]</scope>
    <source>
        <strain evidence="9 10">Mal52</strain>
    </source>
</reference>